<sequence length="282" mass="30357">MAATTEPTVEAHTGATQAKKKKGKKAVADNTRYVGAESAMPIHVRSSLAKGRYAVAAEDLAAGTLVTVERATAAIVRNQAFVSLCHRCFKGVPTRAVTRPREDGNGEERVNVPAHSCEHCKMAAYCSAACQGQHAEHGVQCAALAQCNKIAAEHRVPLEHLRALLALIARRAADDKNAPGEGVHYRYAAQDAAPTPYAHALDLNPNRHYLDRSATKSMQQALKELLALVPEAARISLPEAVEAACIFNTNSHQLLVQGHQVLGLFPFSSLYFAHSCSPNCMY</sequence>
<protein>
    <submittedName>
        <fullName evidence="1">Uncharacterized protein</fullName>
    </submittedName>
</protein>
<dbReference type="Proteomes" id="UP001140096">
    <property type="component" value="Unassembled WGS sequence"/>
</dbReference>
<dbReference type="EMBL" id="JANBUP010001796">
    <property type="protein sequence ID" value="KAJ2803510.1"/>
    <property type="molecule type" value="Genomic_DNA"/>
</dbReference>
<evidence type="ECO:0000313" key="1">
    <source>
        <dbReference type="EMBL" id="KAJ2803510.1"/>
    </source>
</evidence>
<feature type="non-terminal residue" evidence="1">
    <location>
        <position position="282"/>
    </location>
</feature>
<name>A0ACC1LA53_9FUNG</name>
<evidence type="ECO:0000313" key="2">
    <source>
        <dbReference type="Proteomes" id="UP001140096"/>
    </source>
</evidence>
<organism evidence="1 2">
    <name type="scientific">Coemansia furcata</name>
    <dbReference type="NCBI Taxonomy" id="417177"/>
    <lineage>
        <taxon>Eukaryota</taxon>
        <taxon>Fungi</taxon>
        <taxon>Fungi incertae sedis</taxon>
        <taxon>Zoopagomycota</taxon>
        <taxon>Kickxellomycotina</taxon>
        <taxon>Kickxellomycetes</taxon>
        <taxon>Kickxellales</taxon>
        <taxon>Kickxellaceae</taxon>
        <taxon>Coemansia</taxon>
    </lineage>
</organism>
<reference evidence="1" key="1">
    <citation type="submission" date="2022-07" db="EMBL/GenBank/DDBJ databases">
        <title>Phylogenomic reconstructions and comparative analyses of Kickxellomycotina fungi.</title>
        <authorList>
            <person name="Reynolds N.K."/>
            <person name="Stajich J.E."/>
            <person name="Barry K."/>
            <person name="Grigoriev I.V."/>
            <person name="Crous P."/>
            <person name="Smith M.E."/>
        </authorList>
    </citation>
    <scope>NUCLEOTIDE SEQUENCE</scope>
    <source>
        <strain evidence="1">CBS 102833</strain>
    </source>
</reference>
<gene>
    <name evidence="1" type="ORF">H4S07_004438</name>
</gene>
<proteinExistence type="predicted"/>
<comment type="caution">
    <text evidence="1">The sequence shown here is derived from an EMBL/GenBank/DDBJ whole genome shotgun (WGS) entry which is preliminary data.</text>
</comment>
<keyword evidence="2" id="KW-1185">Reference proteome</keyword>
<accession>A0ACC1LA53</accession>